<comment type="caution">
    <text evidence="1">The sequence shown here is derived from an EMBL/GenBank/DDBJ whole genome shotgun (WGS) entry which is preliminary data.</text>
</comment>
<gene>
    <name evidence="1" type="ORF">VFPBJ_10692</name>
</gene>
<dbReference type="EMBL" id="LSBH01000011">
    <property type="protein sequence ID" value="OAQ69317.1"/>
    <property type="molecule type" value="Genomic_DNA"/>
</dbReference>
<reference evidence="1 2" key="1">
    <citation type="submission" date="2016-01" db="EMBL/GenBank/DDBJ databases">
        <title>Biosynthesis of antibiotic leucinostatins and their inhibition on Phytophthora in bio-control Purpureocillium lilacinum.</title>
        <authorList>
            <person name="Wang G."/>
            <person name="Liu Z."/>
            <person name="Lin R."/>
            <person name="Li E."/>
            <person name="Mao Z."/>
            <person name="Ling J."/>
            <person name="Yin W."/>
            <person name="Xie B."/>
        </authorList>
    </citation>
    <scope>NUCLEOTIDE SEQUENCE [LARGE SCALE GENOMIC DNA]</scope>
    <source>
        <strain evidence="1">PLBJ-1</strain>
    </source>
</reference>
<proteinExistence type="predicted"/>
<dbReference type="Proteomes" id="UP000078240">
    <property type="component" value="Unassembled WGS sequence"/>
</dbReference>
<dbReference type="AlphaFoldDB" id="A0A179FVB9"/>
<evidence type="ECO:0000313" key="2">
    <source>
        <dbReference type="Proteomes" id="UP000078240"/>
    </source>
</evidence>
<accession>A0A179FVB9</accession>
<organism evidence="1 2">
    <name type="scientific">Purpureocillium lilacinum</name>
    <name type="common">Paecilomyces lilacinus</name>
    <dbReference type="NCBI Taxonomy" id="33203"/>
    <lineage>
        <taxon>Eukaryota</taxon>
        <taxon>Fungi</taxon>
        <taxon>Dikarya</taxon>
        <taxon>Ascomycota</taxon>
        <taxon>Pezizomycotina</taxon>
        <taxon>Sordariomycetes</taxon>
        <taxon>Hypocreomycetidae</taxon>
        <taxon>Hypocreales</taxon>
        <taxon>Ophiocordycipitaceae</taxon>
        <taxon>Purpureocillium</taxon>
    </lineage>
</organism>
<name>A0A179FVB9_PURLI</name>
<protein>
    <submittedName>
        <fullName evidence="1">Uncharacterized protein</fullName>
    </submittedName>
</protein>
<sequence length="148" mass="15735">MDVCAARGRSARLKLHGEECCARWRLDCCYSLSDAIGGKSTTHLWHAFAATFPKGESSGARWICGGVADRGSAVPASGTQKLQSEAGERMRPGALRIQAGHAKRLCSTRCAAKCRLALRRGATGLLLLTTTPSALPLDRLTGRSYSSS</sequence>
<evidence type="ECO:0000313" key="1">
    <source>
        <dbReference type="EMBL" id="OAQ69317.1"/>
    </source>
</evidence>